<dbReference type="GO" id="GO:0004637">
    <property type="term" value="F:phosphoribosylamine-glycine ligase activity"/>
    <property type="evidence" value="ECO:0007669"/>
    <property type="project" value="InterPro"/>
</dbReference>
<feature type="non-terminal residue" evidence="6">
    <location>
        <position position="285"/>
    </location>
</feature>
<sequence length="285" mass="32184">MVSSNILIIGSGAREHSVALKLAESKCTLYCISTFKNPALFKLCKDYFVISNLNNSEIINTCINNNIDMVFVGPEKPLSNGIADELKKKNIKCIGPTKNFAKIEWSKTFTRNLMNKFNMTQYMPEFHPYKDETYKTFIQKWTKQFVIKIDGLKGGKGVFVSGDHFNTDEEGIEICQKLIQNNEQFLLEEKLVGEEFSLMSFCDGVTLKHMPPVQDYKRAYANDKGPNTGGMGTVSGKLDFLQKNDITIAQTINTEILHALNLEIQDNYGYKGILYGSFMKTNSGE</sequence>
<name>A0A381XN80_9ZZZZ</name>
<gene>
    <name evidence="6" type="ORF">METZ01_LOCUS119049</name>
</gene>
<feature type="domain" description="Phosphoribosylglycinamide synthetase ATP-grasp (A)" evidence="4">
    <location>
        <begin position="106"/>
        <end position="284"/>
    </location>
</feature>
<evidence type="ECO:0000259" key="5">
    <source>
        <dbReference type="Pfam" id="PF02844"/>
    </source>
</evidence>
<dbReference type="PANTHER" id="PTHR43472:SF1">
    <property type="entry name" value="PHOSPHORIBOSYLAMINE--GLYCINE LIGASE, CHLOROPLASTIC"/>
    <property type="match status" value="1"/>
</dbReference>
<dbReference type="SUPFAM" id="SSF52440">
    <property type="entry name" value="PreATP-grasp domain"/>
    <property type="match status" value="1"/>
</dbReference>
<evidence type="ECO:0000256" key="2">
    <source>
        <dbReference type="ARBA" id="ARBA00022741"/>
    </source>
</evidence>
<dbReference type="GO" id="GO:0005524">
    <property type="term" value="F:ATP binding"/>
    <property type="evidence" value="ECO:0007669"/>
    <property type="project" value="UniProtKB-KW"/>
</dbReference>
<dbReference type="Pfam" id="PF02844">
    <property type="entry name" value="GARS_N"/>
    <property type="match status" value="1"/>
</dbReference>
<keyword evidence="1" id="KW-0436">Ligase</keyword>
<dbReference type="InterPro" id="IPR013815">
    <property type="entry name" value="ATP_grasp_subdomain_1"/>
</dbReference>
<dbReference type="EMBL" id="UINC01015780">
    <property type="protein sequence ID" value="SVA66195.1"/>
    <property type="molecule type" value="Genomic_DNA"/>
</dbReference>
<dbReference type="SMART" id="SM01209">
    <property type="entry name" value="GARS_A"/>
    <property type="match status" value="1"/>
</dbReference>
<evidence type="ECO:0000256" key="1">
    <source>
        <dbReference type="ARBA" id="ARBA00022598"/>
    </source>
</evidence>
<dbReference type="InterPro" id="IPR020561">
    <property type="entry name" value="PRibGlycinamid_synth_ATP-grasp"/>
</dbReference>
<keyword evidence="3" id="KW-0067">ATP-binding</keyword>
<evidence type="ECO:0008006" key="7">
    <source>
        <dbReference type="Google" id="ProtNLM"/>
    </source>
</evidence>
<proteinExistence type="predicted"/>
<dbReference type="InterPro" id="IPR020562">
    <property type="entry name" value="PRibGlycinamide_synth_N"/>
</dbReference>
<dbReference type="SUPFAM" id="SSF56059">
    <property type="entry name" value="Glutathione synthetase ATP-binding domain-like"/>
    <property type="match status" value="1"/>
</dbReference>
<dbReference type="Gene3D" id="3.40.50.20">
    <property type="match status" value="1"/>
</dbReference>
<evidence type="ECO:0000313" key="6">
    <source>
        <dbReference type="EMBL" id="SVA66195.1"/>
    </source>
</evidence>
<dbReference type="PANTHER" id="PTHR43472">
    <property type="entry name" value="PHOSPHORIBOSYLAMINE--GLYCINE LIGASE"/>
    <property type="match status" value="1"/>
</dbReference>
<feature type="domain" description="Phosphoribosylglycinamide synthetase N-terminal" evidence="5">
    <location>
        <begin position="5"/>
        <end position="104"/>
    </location>
</feature>
<accession>A0A381XN80</accession>
<evidence type="ECO:0000256" key="3">
    <source>
        <dbReference type="ARBA" id="ARBA00022840"/>
    </source>
</evidence>
<reference evidence="6" key="1">
    <citation type="submission" date="2018-05" db="EMBL/GenBank/DDBJ databases">
        <authorList>
            <person name="Lanie J.A."/>
            <person name="Ng W.-L."/>
            <person name="Kazmierczak K.M."/>
            <person name="Andrzejewski T.M."/>
            <person name="Davidsen T.M."/>
            <person name="Wayne K.J."/>
            <person name="Tettelin H."/>
            <person name="Glass J.I."/>
            <person name="Rusch D."/>
            <person name="Podicherti R."/>
            <person name="Tsui H.-C.T."/>
            <person name="Winkler M.E."/>
        </authorList>
    </citation>
    <scope>NUCLEOTIDE SEQUENCE</scope>
</reference>
<dbReference type="Gene3D" id="3.30.470.20">
    <property type="entry name" value="ATP-grasp fold, B domain"/>
    <property type="match status" value="1"/>
</dbReference>
<keyword evidence="2" id="KW-0547">Nucleotide-binding</keyword>
<dbReference type="Pfam" id="PF01071">
    <property type="entry name" value="GARS_A"/>
    <property type="match status" value="1"/>
</dbReference>
<organism evidence="6">
    <name type="scientific">marine metagenome</name>
    <dbReference type="NCBI Taxonomy" id="408172"/>
    <lineage>
        <taxon>unclassified sequences</taxon>
        <taxon>metagenomes</taxon>
        <taxon>ecological metagenomes</taxon>
    </lineage>
</organism>
<dbReference type="InterPro" id="IPR000115">
    <property type="entry name" value="PRibGlycinamide_synth"/>
</dbReference>
<dbReference type="AlphaFoldDB" id="A0A381XN80"/>
<dbReference type="Gene3D" id="3.30.1490.20">
    <property type="entry name" value="ATP-grasp fold, A domain"/>
    <property type="match status" value="1"/>
</dbReference>
<dbReference type="GO" id="GO:0009113">
    <property type="term" value="P:purine nucleobase biosynthetic process"/>
    <property type="evidence" value="ECO:0007669"/>
    <property type="project" value="InterPro"/>
</dbReference>
<evidence type="ECO:0000259" key="4">
    <source>
        <dbReference type="Pfam" id="PF01071"/>
    </source>
</evidence>
<dbReference type="InterPro" id="IPR016185">
    <property type="entry name" value="PreATP-grasp_dom_sf"/>
</dbReference>
<protein>
    <recommendedName>
        <fullName evidence="7">ATP-grasp domain-containing protein</fullName>
    </recommendedName>
</protein>